<evidence type="ECO:0000256" key="2">
    <source>
        <dbReference type="PROSITE-ProRule" id="PRU00047"/>
    </source>
</evidence>
<evidence type="ECO:0000256" key="3">
    <source>
        <dbReference type="SAM" id="MobiDB-lite"/>
    </source>
</evidence>
<dbReference type="SMART" id="SM00343">
    <property type="entry name" value="ZnF_C2HC"/>
    <property type="match status" value="1"/>
</dbReference>
<proteinExistence type="predicted"/>
<dbReference type="Pfam" id="PF00098">
    <property type="entry name" value="zf-CCHC"/>
    <property type="match status" value="1"/>
</dbReference>
<protein>
    <submittedName>
        <fullName evidence="6">Retrovirus-related Pol polyprotein from transposon TNT 1-94</fullName>
    </submittedName>
</protein>
<dbReference type="InterPro" id="IPR001584">
    <property type="entry name" value="Integrase_cat-core"/>
</dbReference>
<dbReference type="Pfam" id="PF13976">
    <property type="entry name" value="gag_pre-integrs"/>
    <property type="match status" value="1"/>
</dbReference>
<evidence type="ECO:0000259" key="5">
    <source>
        <dbReference type="PROSITE" id="PS50994"/>
    </source>
</evidence>
<name>A0A438EUL7_VITVI</name>
<dbReference type="Proteomes" id="UP000288805">
    <property type="component" value="Unassembled WGS sequence"/>
</dbReference>
<evidence type="ECO:0000313" key="7">
    <source>
        <dbReference type="Proteomes" id="UP000288805"/>
    </source>
</evidence>
<dbReference type="Pfam" id="PF22936">
    <property type="entry name" value="Pol_BBD"/>
    <property type="match status" value="1"/>
</dbReference>
<gene>
    <name evidence="6" type="primary">POLX_4026</name>
    <name evidence="6" type="ORF">CK203_097195</name>
</gene>
<dbReference type="PANTHER" id="PTHR11439:SF515">
    <property type="entry name" value="GAG-POL POLYPROTEIN"/>
    <property type="match status" value="1"/>
</dbReference>
<dbReference type="GO" id="GO:0015074">
    <property type="term" value="P:DNA integration"/>
    <property type="evidence" value="ECO:0007669"/>
    <property type="project" value="InterPro"/>
</dbReference>
<dbReference type="SUPFAM" id="SSF57756">
    <property type="entry name" value="Retrovirus zinc finger-like domains"/>
    <property type="match status" value="1"/>
</dbReference>
<comment type="caution">
    <text evidence="6">The sequence shown here is derived from an EMBL/GenBank/DDBJ whole genome shotgun (WGS) entry which is preliminary data.</text>
</comment>
<dbReference type="PROSITE" id="PS50158">
    <property type="entry name" value="ZF_CCHC"/>
    <property type="match status" value="1"/>
</dbReference>
<dbReference type="InterPro" id="IPR001878">
    <property type="entry name" value="Znf_CCHC"/>
</dbReference>
<dbReference type="Pfam" id="PF00665">
    <property type="entry name" value="rve"/>
    <property type="match status" value="1"/>
</dbReference>
<keyword evidence="1" id="KW-0378">Hydrolase</keyword>
<dbReference type="Pfam" id="PF14223">
    <property type="entry name" value="Retrotran_gag_2"/>
    <property type="match status" value="1"/>
</dbReference>
<evidence type="ECO:0000259" key="4">
    <source>
        <dbReference type="PROSITE" id="PS50158"/>
    </source>
</evidence>
<dbReference type="EMBL" id="QGNW01001181">
    <property type="protein sequence ID" value="RVW51395.1"/>
    <property type="molecule type" value="Genomic_DNA"/>
</dbReference>
<dbReference type="InterPro" id="IPR057670">
    <property type="entry name" value="SH3_retrovirus"/>
</dbReference>
<dbReference type="SUPFAM" id="SSF53098">
    <property type="entry name" value="Ribonuclease H-like"/>
    <property type="match status" value="1"/>
</dbReference>
<dbReference type="GO" id="GO:0004190">
    <property type="term" value="F:aspartic-type endopeptidase activity"/>
    <property type="evidence" value="ECO:0007669"/>
    <property type="project" value="UniProtKB-KW"/>
</dbReference>
<dbReference type="Gene3D" id="3.30.420.10">
    <property type="entry name" value="Ribonuclease H-like superfamily/Ribonuclease H"/>
    <property type="match status" value="1"/>
</dbReference>
<keyword evidence="1" id="KW-0645">Protease</keyword>
<evidence type="ECO:0000256" key="1">
    <source>
        <dbReference type="ARBA" id="ARBA00022750"/>
    </source>
</evidence>
<dbReference type="InterPro" id="IPR043502">
    <property type="entry name" value="DNA/RNA_pol_sf"/>
</dbReference>
<sequence>MAGVEGDQSKTLAVVKPTVRGASIPSQYPTLSETNYGIWAVKMKIILRSLGVWSVIEGGDTNDDKDQGAMVAISQAVPDDVMMAIAEKKTAKGAWDALREMQVGEDRVKKARVQVLKRQLNKLHMEDSKTINEFSMKLTTLAGEIRSLGTKLDDSEVVEKLFSSVPDIFLQIIGTIEQFGDIENMSVSEAIGHLRTFEEGLKGRVHTKGGGEQLLLAQAEWEARCSKGKKDEGFSSTKRRGRHGRGHGRGRGYGRGRGNGERTNEDRKPRNFDKSRVKCFNCNEYGHFAKECPKPNRRERVNLVTTQTDDEPTLLMAETLRKDLKDEYTQRAVENNYFLPKPSGRQDAQRERKMKVSAAPKEEDVMGEVVAGGVDMVEVEEMVNALTKTESHATSTNPGHAIQNEQVLLYEDKVVPKINSTQDKAWYLDTSASNHMTGCIEKFAEIDTTIKGSVKFGDGSAVEIQGRDENGCKIVIEGGLMTILDRTRRLLAKVSRSGSRLYLLHIAQVLPKCLMARSKESAWRWHARYGHVNFHALKILTVAKFRAESPLELWHGDLCGPINPATHGGKSYFLLLVDDCTRFMWQVLIRNKDEAFEAFKKTKTSAEMEKNNKLKAFRTDCGGEFTSNEFKTYCELLGIKRYLTAPYSPQQNGVVERRNQTVVGMARSLLKSMGVLGEFWGEAVSTAVYLLNRAPKKGIIGKTPYEAYYNRKPTVDHFCIFGCVGHVKDVTPHLSKLADRSKPMVFIGYDSNTKGYRMFDPKSKRVVVTRDVVFEEEKKWEWSKFPETETGSAGNTLTTHYFTIVGASDTTNQEDKEGVSDSGIGISNSGMDFPQTTQKQTGNRYQHATPVMNTRSRTSVSNSPYTPAASFEESVSTETLQPSTSDESSLVGPRGKRDIKSLYDATVPIELQYSGLCLLREEEPSNFKEAKADPMWRRAIEEEISSIRKNETWKLVPLLDSHKPIGLKWVYKLKKDTQGRIVKHKARLVAKGYVQRQDIDFDEVFAPVARLETVRLLISIAAHEGWKVHHMDVKLAFLNGDLEEEVYVIQPPGFEIKGEEHKVLKLHKALYGLRQAPRAWNSKLDKSLRTLDFERCSLEHAVYMRNQGKRNLIVGVYVDDLIITVECIQDIDKFKSQMKKLFSMSDLGLLSYYLGIEVCQNSQRITLNQSAYARKVLDKCGMKDCNPSQIPMEPRLKLSKESTSPPVDTTLYRSIVGSLRYLLHTRPDLAFSVGMVSRYMEKPTTEHMAAVKHILWYVKGTLNLGCVYEKKEGSLELIGYSDSDLAGDTDDRKSTSGLIFFLGSNPISWCSQKQKVVVLSSCEAEYIAACAAACQGVWLGRLLADLLKTEVKKVVLKIDSQSVIALSKNSVHHERSKHIDTRFHYIRDCVESGMIEIQHVCTEDQHADILTKSLAMMKFLEMRERIGVRIINREQQA</sequence>
<dbReference type="Pfam" id="PF25597">
    <property type="entry name" value="SH3_retrovirus"/>
    <property type="match status" value="1"/>
</dbReference>
<feature type="region of interest" description="Disordered" evidence="3">
    <location>
        <begin position="338"/>
        <end position="361"/>
    </location>
</feature>
<dbReference type="SUPFAM" id="SSF56672">
    <property type="entry name" value="DNA/RNA polymerases"/>
    <property type="match status" value="1"/>
</dbReference>
<feature type="region of interest" description="Disordered" evidence="3">
    <location>
        <begin position="812"/>
        <end position="895"/>
    </location>
</feature>
<feature type="compositionally biased region" description="Polar residues" evidence="3">
    <location>
        <begin position="825"/>
        <end position="865"/>
    </location>
</feature>
<dbReference type="InterPro" id="IPR012337">
    <property type="entry name" value="RNaseH-like_sf"/>
</dbReference>
<dbReference type="PROSITE" id="PS50994">
    <property type="entry name" value="INTEGRASE"/>
    <property type="match status" value="1"/>
</dbReference>
<feature type="domain" description="CCHC-type" evidence="4">
    <location>
        <begin position="278"/>
        <end position="294"/>
    </location>
</feature>
<keyword evidence="1" id="KW-0064">Aspartyl protease</keyword>
<dbReference type="Gene3D" id="4.10.60.10">
    <property type="entry name" value="Zinc finger, CCHC-type"/>
    <property type="match status" value="1"/>
</dbReference>
<feature type="compositionally biased region" description="Basic and acidic residues" evidence="3">
    <location>
        <begin position="258"/>
        <end position="270"/>
    </location>
</feature>
<feature type="region of interest" description="Disordered" evidence="3">
    <location>
        <begin position="227"/>
        <end position="270"/>
    </location>
</feature>
<dbReference type="InterPro" id="IPR025724">
    <property type="entry name" value="GAG-pre-integrase_dom"/>
</dbReference>
<feature type="compositionally biased region" description="Basic residues" evidence="3">
    <location>
        <begin position="237"/>
        <end position="254"/>
    </location>
</feature>
<dbReference type="PANTHER" id="PTHR11439">
    <property type="entry name" value="GAG-POL-RELATED RETROTRANSPOSON"/>
    <property type="match status" value="1"/>
</dbReference>
<dbReference type="InterPro" id="IPR036397">
    <property type="entry name" value="RNaseH_sf"/>
</dbReference>
<keyword evidence="2" id="KW-0863">Zinc-finger</keyword>
<dbReference type="InterPro" id="IPR036875">
    <property type="entry name" value="Znf_CCHC_sf"/>
</dbReference>
<feature type="compositionally biased region" description="Polar residues" evidence="3">
    <location>
        <begin position="873"/>
        <end position="888"/>
    </location>
</feature>
<dbReference type="Pfam" id="PF07727">
    <property type="entry name" value="RVT_2"/>
    <property type="match status" value="1"/>
</dbReference>
<dbReference type="CDD" id="cd09272">
    <property type="entry name" value="RNase_HI_RT_Ty1"/>
    <property type="match status" value="1"/>
</dbReference>
<feature type="domain" description="Integrase catalytic" evidence="5">
    <location>
        <begin position="546"/>
        <end position="712"/>
    </location>
</feature>
<keyword evidence="2" id="KW-0862">Zinc</keyword>
<keyword evidence="2" id="KW-0479">Metal-binding</keyword>
<evidence type="ECO:0000313" key="6">
    <source>
        <dbReference type="EMBL" id="RVW51395.1"/>
    </source>
</evidence>
<dbReference type="GO" id="GO:0003676">
    <property type="term" value="F:nucleic acid binding"/>
    <property type="evidence" value="ECO:0007669"/>
    <property type="project" value="InterPro"/>
</dbReference>
<reference evidence="6 7" key="1">
    <citation type="journal article" date="2018" name="PLoS Genet.">
        <title>Population sequencing reveals clonal diversity and ancestral inbreeding in the grapevine cultivar Chardonnay.</title>
        <authorList>
            <person name="Roach M.J."/>
            <person name="Johnson D.L."/>
            <person name="Bohlmann J."/>
            <person name="van Vuuren H.J."/>
            <person name="Jones S.J."/>
            <person name="Pretorius I.S."/>
            <person name="Schmidt S.A."/>
            <person name="Borneman A.R."/>
        </authorList>
    </citation>
    <scope>NUCLEOTIDE SEQUENCE [LARGE SCALE GENOMIC DNA]</scope>
    <source>
        <strain evidence="7">cv. Chardonnay</strain>
        <tissue evidence="6">Leaf</tissue>
    </source>
</reference>
<accession>A0A438EUL7</accession>
<organism evidence="6 7">
    <name type="scientific">Vitis vinifera</name>
    <name type="common">Grape</name>
    <dbReference type="NCBI Taxonomy" id="29760"/>
    <lineage>
        <taxon>Eukaryota</taxon>
        <taxon>Viridiplantae</taxon>
        <taxon>Streptophyta</taxon>
        <taxon>Embryophyta</taxon>
        <taxon>Tracheophyta</taxon>
        <taxon>Spermatophyta</taxon>
        <taxon>Magnoliopsida</taxon>
        <taxon>eudicotyledons</taxon>
        <taxon>Gunneridae</taxon>
        <taxon>Pentapetalae</taxon>
        <taxon>rosids</taxon>
        <taxon>Vitales</taxon>
        <taxon>Vitaceae</taxon>
        <taxon>Viteae</taxon>
        <taxon>Vitis</taxon>
    </lineage>
</organism>
<dbReference type="GO" id="GO:0008270">
    <property type="term" value="F:zinc ion binding"/>
    <property type="evidence" value="ECO:0007669"/>
    <property type="project" value="UniProtKB-KW"/>
</dbReference>
<dbReference type="InterPro" id="IPR013103">
    <property type="entry name" value="RVT_2"/>
</dbReference>
<dbReference type="InterPro" id="IPR054722">
    <property type="entry name" value="PolX-like_BBD"/>
</dbReference>